<evidence type="ECO:0000313" key="2">
    <source>
        <dbReference type="EMBL" id="TGN91476.1"/>
    </source>
</evidence>
<dbReference type="EMBL" id="SRRP01000001">
    <property type="protein sequence ID" value="TGN91476.1"/>
    <property type="molecule type" value="Genomic_DNA"/>
</dbReference>
<evidence type="ECO:0000313" key="3">
    <source>
        <dbReference type="Proteomes" id="UP000297986"/>
    </source>
</evidence>
<feature type="transmembrane region" description="Helical" evidence="1">
    <location>
        <begin position="82"/>
        <end position="108"/>
    </location>
</feature>
<name>A0A4Z1DUB1_9STRE</name>
<organism evidence="2 3">
    <name type="scientific">Streptococcus rubneri</name>
    <dbReference type="NCBI Taxonomy" id="1234680"/>
    <lineage>
        <taxon>Bacteria</taxon>
        <taxon>Bacillati</taxon>
        <taxon>Bacillota</taxon>
        <taxon>Bacilli</taxon>
        <taxon>Lactobacillales</taxon>
        <taxon>Streptococcaceae</taxon>
        <taxon>Streptococcus</taxon>
    </lineage>
</organism>
<proteinExistence type="predicted"/>
<accession>A0A4Z1DUB1</accession>
<keyword evidence="1" id="KW-0472">Membrane</keyword>
<comment type="caution">
    <text evidence="2">The sequence shown here is derived from an EMBL/GenBank/DDBJ whole genome shotgun (WGS) entry which is preliminary data.</text>
</comment>
<dbReference type="Proteomes" id="UP000297986">
    <property type="component" value="Unassembled WGS sequence"/>
</dbReference>
<dbReference type="OrthoDB" id="9907783at2"/>
<evidence type="ECO:0000256" key="1">
    <source>
        <dbReference type="SAM" id="Phobius"/>
    </source>
</evidence>
<sequence>MIMFYMVPRRMVLKKHEIQEFRGIAEGLVGESGIDVDFPSETPPARGMKVVGWILALSMLGLLGIAVHVIRLLGFKAEESLVVIGSWMLLFLPVLLLWTVGVGVWSYLFRRYQDKLWLELGDLLDIADEATIALHEQNRSDITAEIKRVERLVKKYRRYGV</sequence>
<reference evidence="2 3" key="1">
    <citation type="submission" date="2019-04" db="EMBL/GenBank/DDBJ databases">
        <title>Genome sequencing of Streptococcus rubneri DSM 26920(T).</title>
        <authorList>
            <person name="Kook J.-K."/>
            <person name="Park S.-N."/>
            <person name="Lim Y.K."/>
        </authorList>
    </citation>
    <scope>NUCLEOTIDE SEQUENCE [LARGE SCALE GENOMIC DNA]</scope>
    <source>
        <strain evidence="2 3">DSM 26920</strain>
    </source>
</reference>
<dbReference type="RefSeq" id="WP_135781894.1">
    <property type="nucleotide sequence ID" value="NZ_MRXY01000012.1"/>
</dbReference>
<keyword evidence="1" id="KW-1133">Transmembrane helix</keyword>
<feature type="transmembrane region" description="Helical" evidence="1">
    <location>
        <begin position="50"/>
        <end position="70"/>
    </location>
</feature>
<gene>
    <name evidence="2" type="ORF">E5S68_00480</name>
</gene>
<keyword evidence="3" id="KW-1185">Reference proteome</keyword>
<dbReference type="AlphaFoldDB" id="A0A4Z1DUB1"/>
<keyword evidence="1" id="KW-0812">Transmembrane</keyword>
<protein>
    <submittedName>
        <fullName evidence="2">Uncharacterized protein</fullName>
    </submittedName>
</protein>